<evidence type="ECO:0000256" key="1">
    <source>
        <dbReference type="ARBA" id="ARBA00004141"/>
    </source>
</evidence>
<comment type="similarity">
    <text evidence="2">Belongs to the nucleobase:cation symporter-2 (NCS2) (TC 2.A.40) family.</text>
</comment>
<feature type="transmembrane region" description="Helical" evidence="7">
    <location>
        <begin position="331"/>
        <end position="352"/>
    </location>
</feature>
<dbReference type="GO" id="GO:0005886">
    <property type="term" value="C:plasma membrane"/>
    <property type="evidence" value="ECO:0007669"/>
    <property type="project" value="TreeGrafter"/>
</dbReference>
<dbReference type="PANTHER" id="PTHR42810:SF6">
    <property type="entry name" value="PURINE PERMEASE YBBY-RELATED"/>
    <property type="match status" value="1"/>
</dbReference>
<dbReference type="EMBL" id="JABBNI010000036">
    <property type="protein sequence ID" value="NMM64429.1"/>
    <property type="molecule type" value="Genomic_DNA"/>
</dbReference>
<keyword evidence="3" id="KW-0813">Transport</keyword>
<dbReference type="GO" id="GO:0042907">
    <property type="term" value="F:xanthine transmembrane transporter activity"/>
    <property type="evidence" value="ECO:0007669"/>
    <property type="project" value="TreeGrafter"/>
</dbReference>
<evidence type="ECO:0000256" key="2">
    <source>
        <dbReference type="ARBA" id="ARBA00008821"/>
    </source>
</evidence>
<evidence type="ECO:0000256" key="6">
    <source>
        <dbReference type="ARBA" id="ARBA00023136"/>
    </source>
</evidence>
<feature type="transmembrane region" description="Helical" evidence="7">
    <location>
        <begin position="156"/>
        <end position="174"/>
    </location>
</feature>
<proteinExistence type="inferred from homology"/>
<evidence type="ECO:0000256" key="7">
    <source>
        <dbReference type="SAM" id="Phobius"/>
    </source>
</evidence>
<dbReference type="PANTHER" id="PTHR42810">
    <property type="entry name" value="PURINE PERMEASE C1399.01C-RELATED"/>
    <property type="match status" value="1"/>
</dbReference>
<dbReference type="InterPro" id="IPR006043">
    <property type="entry name" value="NCS2"/>
</dbReference>
<dbReference type="AlphaFoldDB" id="A0A7Y0EJ51"/>
<evidence type="ECO:0000256" key="3">
    <source>
        <dbReference type="ARBA" id="ARBA00022448"/>
    </source>
</evidence>
<feature type="transmembrane region" description="Helical" evidence="7">
    <location>
        <begin position="268"/>
        <end position="287"/>
    </location>
</feature>
<evidence type="ECO:0000313" key="8">
    <source>
        <dbReference type="EMBL" id="NMM64429.1"/>
    </source>
</evidence>
<evidence type="ECO:0000256" key="4">
    <source>
        <dbReference type="ARBA" id="ARBA00022692"/>
    </source>
</evidence>
<accession>A0A7Y0EJ51</accession>
<comment type="subcellular location">
    <subcellularLocation>
        <location evidence="1">Membrane</location>
        <topology evidence="1">Multi-pass membrane protein</topology>
    </subcellularLocation>
</comment>
<keyword evidence="9" id="KW-1185">Reference proteome</keyword>
<feature type="transmembrane region" description="Helical" evidence="7">
    <location>
        <begin position="122"/>
        <end position="144"/>
    </location>
</feature>
<dbReference type="NCBIfam" id="NF008502">
    <property type="entry name" value="PRK11412.1"/>
    <property type="match status" value="1"/>
</dbReference>
<protein>
    <submittedName>
        <fullName evidence="8">Uracil/xanthine transporter</fullName>
    </submittedName>
</protein>
<dbReference type="Proteomes" id="UP000537131">
    <property type="component" value="Unassembled WGS sequence"/>
</dbReference>
<feature type="transmembrane region" description="Helical" evidence="7">
    <location>
        <begin position="95"/>
        <end position="115"/>
    </location>
</feature>
<organism evidence="8 9">
    <name type="scientific">Clostridium muellerianum</name>
    <dbReference type="NCBI Taxonomy" id="2716538"/>
    <lineage>
        <taxon>Bacteria</taxon>
        <taxon>Bacillati</taxon>
        <taxon>Bacillota</taxon>
        <taxon>Clostridia</taxon>
        <taxon>Eubacteriales</taxon>
        <taxon>Clostridiaceae</taxon>
        <taxon>Clostridium</taxon>
    </lineage>
</organism>
<keyword evidence="6 7" id="KW-0472">Membrane</keyword>
<feature type="transmembrane region" description="Helical" evidence="7">
    <location>
        <begin position="35"/>
        <end position="57"/>
    </location>
</feature>
<reference evidence="8 9" key="2">
    <citation type="submission" date="2020-06" db="EMBL/GenBank/DDBJ databases">
        <title>Complete Genome Sequence of Clostridium muelleri sp. nov. P21T, an Acid-Alcohol Producing Acetogen Isolated from Old Hay.</title>
        <authorList>
            <person name="Duncan K.E."/>
            <person name="Tanner R.S."/>
        </authorList>
    </citation>
    <scope>NUCLEOTIDE SEQUENCE [LARGE SCALE GENOMIC DNA]</scope>
    <source>
        <strain evidence="8 9">P21</strain>
    </source>
</reference>
<evidence type="ECO:0000256" key="5">
    <source>
        <dbReference type="ARBA" id="ARBA00022989"/>
    </source>
</evidence>
<comment type="caution">
    <text evidence="8">The sequence shown here is derived from an EMBL/GenBank/DDBJ whole genome shotgun (WGS) entry which is preliminary data.</text>
</comment>
<feature type="transmembrane region" description="Helical" evidence="7">
    <location>
        <begin position="396"/>
        <end position="415"/>
    </location>
</feature>
<feature type="transmembrane region" description="Helical" evidence="7">
    <location>
        <begin position="186"/>
        <end position="208"/>
    </location>
</feature>
<feature type="transmembrane region" description="Helical" evidence="7">
    <location>
        <begin position="364"/>
        <end position="389"/>
    </location>
</feature>
<sequence length="421" mass="45390">MTTFFAGVQWLLFMFANTVVIPLSIGTAFHEPSTVIMASMKLSFMYTGIACIFQALIGHRYALMEGQSGLWWGVLLSLGASADVAHMSLETLGGGLAIGIIISGIMVAILGALGIGSLLKRLFTPIVMSVFLFLLAGSLIITFFKGMLGLSTSTQINLPVAGLSFFLVILVTCLNIKGRGNLSNFAILAGILVGWLLYSLLFPQQSAIRTGSSTTIMLFPLGKPNLELSSIITALLAGMLNTANTVATLRGAEQIFGEEVDERKYRRSFVLTGINTVIAGMFGMVPYAPYASSLGFLQTTHILERSAFIVGGVLFFLLGLVPFLSKFFATLPISVGDAVLFVAYLQLIGAALKNLSGFQFNGKTIYRFALPILLGFAIMSMPNQIFISLPMVIRPLFSNGLLMGSLIAILLENLINWEKYK</sequence>
<feature type="transmembrane region" description="Helical" evidence="7">
    <location>
        <begin position="7"/>
        <end position="29"/>
    </location>
</feature>
<keyword evidence="4 7" id="KW-0812">Transmembrane</keyword>
<feature type="transmembrane region" description="Helical" evidence="7">
    <location>
        <begin position="69"/>
        <end position="89"/>
    </location>
</feature>
<feature type="transmembrane region" description="Helical" evidence="7">
    <location>
        <begin position="307"/>
        <end position="324"/>
    </location>
</feature>
<dbReference type="Pfam" id="PF00860">
    <property type="entry name" value="Xan_ur_permease"/>
    <property type="match status" value="1"/>
</dbReference>
<feature type="transmembrane region" description="Helical" evidence="7">
    <location>
        <begin position="228"/>
        <end position="247"/>
    </location>
</feature>
<reference evidence="8 9" key="1">
    <citation type="submission" date="2020-04" db="EMBL/GenBank/DDBJ databases">
        <authorList>
            <person name="Doyle D.A."/>
        </authorList>
    </citation>
    <scope>NUCLEOTIDE SEQUENCE [LARGE SCALE GENOMIC DNA]</scope>
    <source>
        <strain evidence="8 9">P21</strain>
    </source>
</reference>
<name>A0A7Y0EJ51_9CLOT</name>
<evidence type="ECO:0000313" key="9">
    <source>
        <dbReference type="Proteomes" id="UP000537131"/>
    </source>
</evidence>
<gene>
    <name evidence="8" type="ORF">HBE96_17565</name>
</gene>
<keyword evidence="5 7" id="KW-1133">Transmembrane helix</keyword>
<dbReference type="NCBIfam" id="NF037981">
    <property type="entry name" value="NCS2_1"/>
    <property type="match status" value="1"/>
</dbReference>